<reference evidence="1" key="1">
    <citation type="submission" date="2009-11" db="EMBL/GenBank/DDBJ databases">
        <authorList>
            <person name="Weinstock G."/>
            <person name="Sodergren E."/>
            <person name="Clifton S."/>
            <person name="Fulton L."/>
            <person name="Fulton B."/>
            <person name="Courtney L."/>
            <person name="Fronick C."/>
            <person name="Harrison M."/>
            <person name="Strong C."/>
            <person name="Farmer C."/>
            <person name="Delahaunty K."/>
            <person name="Markovic C."/>
            <person name="Hall O."/>
            <person name="Minx P."/>
            <person name="Tomlinson C."/>
            <person name="Mitreva M."/>
            <person name="Nelson J."/>
            <person name="Hou S."/>
            <person name="Wollam A."/>
            <person name="Pepin K.H."/>
            <person name="Johnson M."/>
            <person name="Bhonagiri V."/>
            <person name="Nash W.E."/>
            <person name="Warren W."/>
            <person name="Chinwalla A."/>
            <person name="Mardis E.R."/>
            <person name="Wilson R.K."/>
        </authorList>
    </citation>
    <scope>NUCLEOTIDE SEQUENCE [LARGE SCALE GENOMIC DNA]</scope>
    <source>
        <strain evidence="1">DSM 18205</strain>
    </source>
</reference>
<dbReference type="STRING" id="537011.PREVCOP_05817"/>
<accession>D1PF10</accession>
<sequence>MPQWFVSFEPSTRASTFVGSVKNKLVDLLAHRWQLATITAWA</sequence>
<dbReference type="PaxDb" id="537011-PREVCOP_05817"/>
<dbReference type="AlphaFoldDB" id="D1PF10"/>
<evidence type="ECO:0000313" key="1">
    <source>
        <dbReference type="EMBL" id="EFB34710.1"/>
    </source>
</evidence>
<gene>
    <name evidence="1" type="ORF">PREVCOP_05817</name>
</gene>
<dbReference type="EMBL" id="ACBX02000031">
    <property type="protein sequence ID" value="EFB34710.1"/>
    <property type="molecule type" value="Genomic_DNA"/>
</dbReference>
<dbReference type="HOGENOM" id="CLU_3255742_0_0_10"/>
<comment type="caution">
    <text evidence="1">The sequence shown here is derived from an EMBL/GenBank/DDBJ whole genome shotgun (WGS) entry which is preliminary data.</text>
</comment>
<protein>
    <submittedName>
        <fullName evidence="1">Uncharacterized protein</fullName>
    </submittedName>
</protein>
<evidence type="ECO:0000313" key="2">
    <source>
        <dbReference type="Proteomes" id="UP000004477"/>
    </source>
</evidence>
<name>D1PF10_9BACT</name>
<organism evidence="1 2">
    <name type="scientific">Segatella copri DSM 18205</name>
    <dbReference type="NCBI Taxonomy" id="537011"/>
    <lineage>
        <taxon>Bacteria</taxon>
        <taxon>Pseudomonadati</taxon>
        <taxon>Bacteroidota</taxon>
        <taxon>Bacteroidia</taxon>
        <taxon>Bacteroidales</taxon>
        <taxon>Prevotellaceae</taxon>
        <taxon>Segatella</taxon>
    </lineage>
</organism>
<proteinExistence type="predicted"/>
<keyword evidence="2" id="KW-1185">Reference proteome</keyword>
<dbReference type="Proteomes" id="UP000004477">
    <property type="component" value="Unassembled WGS sequence"/>
</dbReference>